<dbReference type="GO" id="GO:2000001">
    <property type="term" value="P:regulation of DNA damage checkpoint"/>
    <property type="evidence" value="ECO:0007669"/>
    <property type="project" value="TreeGrafter"/>
</dbReference>
<dbReference type="GO" id="GO:0006974">
    <property type="term" value="P:DNA damage response"/>
    <property type="evidence" value="ECO:0007669"/>
    <property type="project" value="UniProtKB-KW"/>
</dbReference>
<gene>
    <name evidence="9" type="ORF">Cni_G16413</name>
</gene>
<keyword evidence="7" id="KW-0238">DNA-binding</keyword>
<dbReference type="Proteomes" id="UP001327560">
    <property type="component" value="Chromosome 5"/>
</dbReference>
<keyword evidence="5" id="KW-0677">Repeat</keyword>
<name>A0AAQ3QFM4_9LILI</name>
<dbReference type="InterPro" id="IPR019775">
    <property type="entry name" value="WD40_repeat_CS"/>
</dbReference>
<comment type="similarity">
    <text evidence="2">Belongs to the WD repeat DDB2/WDR76 family.</text>
</comment>
<dbReference type="InterPro" id="IPR050853">
    <property type="entry name" value="WD_repeat_DNA-damage-binding"/>
</dbReference>
<keyword evidence="4 8" id="KW-0853">WD repeat</keyword>
<dbReference type="PANTHER" id="PTHR14773:SF0">
    <property type="entry name" value="WD REPEAT-CONTAINING PROTEIN 76"/>
    <property type="match status" value="1"/>
</dbReference>
<dbReference type="GO" id="GO:0005634">
    <property type="term" value="C:nucleus"/>
    <property type="evidence" value="ECO:0007669"/>
    <property type="project" value="TreeGrafter"/>
</dbReference>
<evidence type="ECO:0000256" key="7">
    <source>
        <dbReference type="ARBA" id="ARBA00023125"/>
    </source>
</evidence>
<comment type="function">
    <text evidence="1">Specifically binds 5-hydroxymethylcytosine (5hmC), suggesting that it acts as a specific reader of 5hmC.</text>
</comment>
<sequence>MLKEENVKKVLKGRILTVQFLPFVDRTVIVTGDKLGHVGFWDVDAEEGEEDGVYVYDPHSAPVSGISVHSLSSTKIFTCSYDGLIRLMDVQKETFNMVYSSDYLIYSICHPPDNVSSIYFGEAAGDLKLWDERTGKISSAWYLHEQRINTIDFNPVNINMIATSSTDGTACIWDLRKLKTHQPESLKAVQHKRAVHSAYFSPGGIHLATTSIDDKVGILSGVNFDNLSMIQHDNQTGRWLSSFRAIWGWDDSYLFLGNMKRAVDVISTDPKKGTSLVSEYMTSIPCRFAAHPYQIGSLACATAGGKVFFWTKK</sequence>
<keyword evidence="6" id="KW-0227">DNA damage</keyword>
<dbReference type="InterPro" id="IPR036322">
    <property type="entry name" value="WD40_repeat_dom_sf"/>
</dbReference>
<dbReference type="PROSITE" id="PS00678">
    <property type="entry name" value="WD_REPEATS_1"/>
    <property type="match status" value="1"/>
</dbReference>
<evidence type="ECO:0000256" key="4">
    <source>
        <dbReference type="ARBA" id="ARBA00022574"/>
    </source>
</evidence>
<dbReference type="PROSITE" id="PS50294">
    <property type="entry name" value="WD_REPEATS_REGION"/>
    <property type="match status" value="1"/>
</dbReference>
<proteinExistence type="inferred from homology"/>
<dbReference type="SUPFAM" id="SSF50978">
    <property type="entry name" value="WD40 repeat-like"/>
    <property type="match status" value="1"/>
</dbReference>
<reference evidence="9 10" key="1">
    <citation type="submission" date="2023-10" db="EMBL/GenBank/DDBJ databases">
        <title>Chromosome-scale genome assembly provides insights into flower coloration mechanisms of Canna indica.</title>
        <authorList>
            <person name="Li C."/>
        </authorList>
    </citation>
    <scope>NUCLEOTIDE SEQUENCE [LARGE SCALE GENOMIC DNA]</scope>
    <source>
        <tissue evidence="9">Flower</tissue>
    </source>
</reference>
<dbReference type="AlphaFoldDB" id="A0AAQ3QFM4"/>
<evidence type="ECO:0000256" key="6">
    <source>
        <dbReference type="ARBA" id="ARBA00022763"/>
    </source>
</evidence>
<organism evidence="9 10">
    <name type="scientific">Canna indica</name>
    <name type="common">Indian-shot</name>
    <dbReference type="NCBI Taxonomy" id="4628"/>
    <lineage>
        <taxon>Eukaryota</taxon>
        <taxon>Viridiplantae</taxon>
        <taxon>Streptophyta</taxon>
        <taxon>Embryophyta</taxon>
        <taxon>Tracheophyta</taxon>
        <taxon>Spermatophyta</taxon>
        <taxon>Magnoliopsida</taxon>
        <taxon>Liliopsida</taxon>
        <taxon>Zingiberales</taxon>
        <taxon>Cannaceae</taxon>
        <taxon>Canna</taxon>
    </lineage>
</organism>
<dbReference type="Pfam" id="PF00400">
    <property type="entry name" value="WD40"/>
    <property type="match status" value="2"/>
</dbReference>
<evidence type="ECO:0000313" key="9">
    <source>
        <dbReference type="EMBL" id="WOL07666.1"/>
    </source>
</evidence>
<dbReference type="EMBL" id="CP136894">
    <property type="protein sequence ID" value="WOL07666.1"/>
    <property type="molecule type" value="Genomic_DNA"/>
</dbReference>
<dbReference type="InterPro" id="IPR001680">
    <property type="entry name" value="WD40_rpt"/>
</dbReference>
<evidence type="ECO:0000256" key="3">
    <source>
        <dbReference type="ARBA" id="ARBA00021234"/>
    </source>
</evidence>
<dbReference type="Gene3D" id="2.130.10.10">
    <property type="entry name" value="YVTN repeat-like/Quinoprotein amine dehydrogenase"/>
    <property type="match status" value="1"/>
</dbReference>
<dbReference type="GO" id="GO:0003677">
    <property type="term" value="F:DNA binding"/>
    <property type="evidence" value="ECO:0007669"/>
    <property type="project" value="UniProtKB-KW"/>
</dbReference>
<dbReference type="InterPro" id="IPR015943">
    <property type="entry name" value="WD40/YVTN_repeat-like_dom_sf"/>
</dbReference>
<keyword evidence="10" id="KW-1185">Reference proteome</keyword>
<dbReference type="PROSITE" id="PS50082">
    <property type="entry name" value="WD_REPEATS_2"/>
    <property type="match status" value="1"/>
</dbReference>
<evidence type="ECO:0000313" key="10">
    <source>
        <dbReference type="Proteomes" id="UP001327560"/>
    </source>
</evidence>
<accession>A0AAQ3QFM4</accession>
<dbReference type="SMART" id="SM00320">
    <property type="entry name" value="WD40"/>
    <property type="match status" value="4"/>
</dbReference>
<evidence type="ECO:0000256" key="8">
    <source>
        <dbReference type="PROSITE-ProRule" id="PRU00221"/>
    </source>
</evidence>
<dbReference type="PANTHER" id="PTHR14773">
    <property type="entry name" value="WD REPEAT-CONTAINING PROTEIN 76"/>
    <property type="match status" value="1"/>
</dbReference>
<feature type="repeat" description="WD" evidence="8">
    <location>
        <begin position="141"/>
        <end position="183"/>
    </location>
</feature>
<dbReference type="FunFam" id="2.130.10.10:FF:000180">
    <property type="entry name" value="WD repeat-containing protein 76"/>
    <property type="match status" value="1"/>
</dbReference>
<evidence type="ECO:0000256" key="2">
    <source>
        <dbReference type="ARBA" id="ARBA00005434"/>
    </source>
</evidence>
<protein>
    <recommendedName>
        <fullName evidence="3">WD repeat-containing protein 76</fullName>
    </recommendedName>
</protein>
<evidence type="ECO:0000256" key="5">
    <source>
        <dbReference type="ARBA" id="ARBA00022737"/>
    </source>
</evidence>
<evidence type="ECO:0000256" key="1">
    <source>
        <dbReference type="ARBA" id="ARBA00002530"/>
    </source>
</evidence>